<keyword evidence="4" id="KW-0539">Nucleus</keyword>
<dbReference type="GO" id="GO:0072330">
    <property type="term" value="P:monocarboxylic acid biosynthetic process"/>
    <property type="evidence" value="ECO:0007669"/>
    <property type="project" value="UniProtKB-ARBA"/>
</dbReference>
<dbReference type="AlphaFoldDB" id="A0A9W9TDG6"/>
<dbReference type="OrthoDB" id="5958943at2759"/>
<comment type="caution">
    <text evidence="7">The sequence shown here is derived from an EMBL/GenBank/DDBJ whole genome shotgun (WGS) entry which is preliminary data.</text>
</comment>
<dbReference type="InterPro" id="IPR000073">
    <property type="entry name" value="AB_hydrolase_1"/>
</dbReference>
<feature type="domain" description="Zn(2)-C6 fungal-type" evidence="6">
    <location>
        <begin position="261"/>
        <end position="298"/>
    </location>
</feature>
<dbReference type="GO" id="GO:0017000">
    <property type="term" value="P:antibiotic biosynthetic process"/>
    <property type="evidence" value="ECO:0007669"/>
    <property type="project" value="UniProtKB-ARBA"/>
</dbReference>
<dbReference type="PANTHER" id="PTHR37017:SF11">
    <property type="entry name" value="ESTERASE_LIPASE_THIOESTERASE DOMAIN-CONTAINING PROTEIN"/>
    <property type="match status" value="1"/>
</dbReference>
<keyword evidence="1" id="KW-0805">Transcription regulation</keyword>
<dbReference type="GeneID" id="83175239"/>
<dbReference type="InterPro" id="IPR001138">
    <property type="entry name" value="Zn2Cys6_DnaBD"/>
</dbReference>
<dbReference type="GO" id="GO:0003677">
    <property type="term" value="F:DNA binding"/>
    <property type="evidence" value="ECO:0007669"/>
    <property type="project" value="UniProtKB-KW"/>
</dbReference>
<dbReference type="PANTHER" id="PTHR37017">
    <property type="entry name" value="AB HYDROLASE-1 DOMAIN-CONTAINING PROTEIN-RELATED"/>
    <property type="match status" value="1"/>
</dbReference>
<dbReference type="SUPFAM" id="SSF53474">
    <property type="entry name" value="alpha/beta-Hydrolases"/>
    <property type="match status" value="1"/>
</dbReference>
<sequence length="994" mass="109964">MAKPVIVIVPGAWHRPKHFQHLIDRLTKLDYEAVGVTLPSVDSSPPHQTWEQDAQAIRKVIVEYLDAGQDVLTLAHSFGGISMSEAVKGLGKKAREKEGLKNGVVRLVYMCAMALPEGKTHVAQITPVTPEEEEIERHRQELQKKYGAMKFTEDGAMLLDKVGIRDIFYNRCDPKDVDEAVELLGSFPAGPLTVPVTYTAFHEIPSTYIVTRNDLALPVSYQERMISQGEGAFTVERCDEGHSPFLSNPDFIVGCRRQNSSCDPCRRSKRRCFFPQDGLRDASGACTHCRRLGHTCTFDFAASQQSSRPRKRQRRNPPRSNQIADQNDTYLQKATSDTFADLLEYTPQAGSMDGQDELGSWLNLDIDNCFGDSFVSPFTGETSTTQHTVYRSGSSATSEAGNERRISLLPDRSHAKQSFSYRADAIFGSTIHSPVYLLNSKMNAGILDERLIRIFDTIVTGSATRFLDYDCNLYATGSRYQIENSSPESSQKSLPAVMNALTDGTIVESPILSPQMSANASVDYNQDSGEAMTHAIIPTPDDDFKMTLLGCARFLDHFGDFYGNRLSPAERMKSDAALNSTFRAFALQWLPNGSSDGAQAARNTSLDVYTDAWFRARSSINDAHSVRSFRVVFACLMFNGIVIPKSAQSHAIAHKFLDTGLQKLRDLDGLVKQYCTTLGPFSKYAALTEASLSLVRWCGYLRDTGAALLGDHQCKLPDPFVHSNAFTSDGSTPTHPIYDNLRELDLSVPIICRKASAEAFSIWRQIIKVKISLHKLPDSNFDPNSDIFESIIETLAAIGKFDEAFRQFLNSCREKFHSLSISSRIASVSLMAFWDLGVLIFAEVLQPLADNSISDVVSKMQAYRHDATASIAQTIECVHHLPIDEAFNLQNGLSAQVPLIAYHVTPSLMATALEKAVEHAIQLNIFESYDDEAAGTAWGPDREVWAHQIDVLMKGLLSLDATVGGSQTAGVAFQSLMRKYGDIISECWTSNFAA</sequence>
<dbReference type="PROSITE" id="PS50048">
    <property type="entry name" value="ZN2_CY6_FUNGAL_2"/>
    <property type="match status" value="1"/>
</dbReference>
<evidence type="ECO:0000256" key="2">
    <source>
        <dbReference type="ARBA" id="ARBA00023125"/>
    </source>
</evidence>
<dbReference type="Pfam" id="PF12697">
    <property type="entry name" value="Abhydrolase_6"/>
    <property type="match status" value="1"/>
</dbReference>
<dbReference type="SMART" id="SM00066">
    <property type="entry name" value="GAL4"/>
    <property type="match status" value="1"/>
</dbReference>
<evidence type="ECO:0000256" key="1">
    <source>
        <dbReference type="ARBA" id="ARBA00023015"/>
    </source>
</evidence>
<evidence type="ECO:0000256" key="3">
    <source>
        <dbReference type="ARBA" id="ARBA00023163"/>
    </source>
</evidence>
<dbReference type="GO" id="GO:0008270">
    <property type="term" value="F:zinc ion binding"/>
    <property type="evidence" value="ECO:0007669"/>
    <property type="project" value="InterPro"/>
</dbReference>
<dbReference type="InterPro" id="IPR029058">
    <property type="entry name" value="AB_hydrolase_fold"/>
</dbReference>
<dbReference type="GO" id="GO:0000981">
    <property type="term" value="F:DNA-binding transcription factor activity, RNA polymerase II-specific"/>
    <property type="evidence" value="ECO:0007669"/>
    <property type="project" value="InterPro"/>
</dbReference>
<evidence type="ECO:0000259" key="6">
    <source>
        <dbReference type="PROSITE" id="PS50048"/>
    </source>
</evidence>
<proteinExistence type="predicted"/>
<name>A0A9W9TDG6_9EURO</name>
<dbReference type="EMBL" id="JAPQKR010000004">
    <property type="protein sequence ID" value="KAJ5218777.1"/>
    <property type="molecule type" value="Genomic_DNA"/>
</dbReference>
<keyword evidence="2" id="KW-0238">DNA-binding</keyword>
<feature type="region of interest" description="Disordered" evidence="5">
    <location>
        <begin position="303"/>
        <end position="325"/>
    </location>
</feature>
<dbReference type="CDD" id="cd00067">
    <property type="entry name" value="GAL4"/>
    <property type="match status" value="1"/>
</dbReference>
<evidence type="ECO:0000313" key="8">
    <source>
        <dbReference type="Proteomes" id="UP001150904"/>
    </source>
</evidence>
<dbReference type="Proteomes" id="UP001150904">
    <property type="component" value="Unassembled WGS sequence"/>
</dbReference>
<dbReference type="SUPFAM" id="SSF57701">
    <property type="entry name" value="Zn2/Cys6 DNA-binding domain"/>
    <property type="match status" value="1"/>
</dbReference>
<keyword evidence="3" id="KW-0804">Transcription</keyword>
<organism evidence="7 8">
    <name type="scientific">Penicillium cinerascens</name>
    <dbReference type="NCBI Taxonomy" id="70096"/>
    <lineage>
        <taxon>Eukaryota</taxon>
        <taxon>Fungi</taxon>
        <taxon>Dikarya</taxon>
        <taxon>Ascomycota</taxon>
        <taxon>Pezizomycotina</taxon>
        <taxon>Eurotiomycetes</taxon>
        <taxon>Eurotiomycetidae</taxon>
        <taxon>Eurotiales</taxon>
        <taxon>Aspergillaceae</taxon>
        <taxon>Penicillium</taxon>
    </lineage>
</organism>
<dbReference type="Gene3D" id="3.40.50.1820">
    <property type="entry name" value="alpha/beta hydrolase"/>
    <property type="match status" value="1"/>
</dbReference>
<gene>
    <name evidence="7" type="ORF">N7498_000876</name>
</gene>
<reference evidence="7" key="1">
    <citation type="submission" date="2022-12" db="EMBL/GenBank/DDBJ databases">
        <authorList>
            <person name="Petersen C."/>
        </authorList>
    </citation>
    <scope>NUCLEOTIDE SEQUENCE</scope>
    <source>
        <strain evidence="7">IBT 15544</strain>
    </source>
</reference>
<keyword evidence="8" id="KW-1185">Reference proteome</keyword>
<evidence type="ECO:0000313" key="7">
    <source>
        <dbReference type="EMBL" id="KAJ5218777.1"/>
    </source>
</evidence>
<accession>A0A9W9TDG6</accession>
<reference evidence="7" key="2">
    <citation type="journal article" date="2023" name="IMA Fungus">
        <title>Comparative genomic study of the Penicillium genus elucidates a diverse pangenome and 15 lateral gene transfer events.</title>
        <authorList>
            <person name="Petersen C."/>
            <person name="Sorensen T."/>
            <person name="Nielsen M.R."/>
            <person name="Sondergaard T.E."/>
            <person name="Sorensen J.L."/>
            <person name="Fitzpatrick D.A."/>
            <person name="Frisvad J.C."/>
            <person name="Nielsen K.L."/>
        </authorList>
    </citation>
    <scope>NUCLEOTIDE SEQUENCE</scope>
    <source>
        <strain evidence="7">IBT 15544</strain>
    </source>
</reference>
<dbReference type="InterPro" id="IPR052897">
    <property type="entry name" value="Sec-Metab_Biosynth_Hydrolase"/>
</dbReference>
<evidence type="ECO:0000256" key="4">
    <source>
        <dbReference type="ARBA" id="ARBA00023242"/>
    </source>
</evidence>
<protein>
    <recommendedName>
        <fullName evidence="6">Zn(2)-C6 fungal-type domain-containing protein</fullName>
    </recommendedName>
</protein>
<feature type="compositionally biased region" description="Basic residues" evidence="5">
    <location>
        <begin position="308"/>
        <end position="317"/>
    </location>
</feature>
<dbReference type="InterPro" id="IPR036864">
    <property type="entry name" value="Zn2-C6_fun-type_DNA-bd_sf"/>
</dbReference>
<evidence type="ECO:0000256" key="5">
    <source>
        <dbReference type="SAM" id="MobiDB-lite"/>
    </source>
</evidence>
<dbReference type="RefSeq" id="XP_058313350.1">
    <property type="nucleotide sequence ID" value="XM_058447939.1"/>
</dbReference>
<dbReference type="Gene3D" id="4.10.240.10">
    <property type="entry name" value="Zn(2)-C6 fungal-type DNA-binding domain"/>
    <property type="match status" value="1"/>
</dbReference>